<comment type="subcellular location">
    <subcellularLocation>
        <location evidence="1">Cell membrane</location>
        <topology evidence="1">Multi-pass membrane protein</topology>
    </subcellularLocation>
</comment>
<evidence type="ECO:0000256" key="4">
    <source>
        <dbReference type="ARBA" id="ARBA00022989"/>
    </source>
</evidence>
<feature type="transmembrane region" description="Helical" evidence="6">
    <location>
        <begin position="36"/>
        <end position="57"/>
    </location>
</feature>
<proteinExistence type="predicted"/>
<evidence type="ECO:0000256" key="1">
    <source>
        <dbReference type="ARBA" id="ARBA00004651"/>
    </source>
</evidence>
<keyword evidence="5 6" id="KW-0472">Membrane</keyword>
<dbReference type="AlphaFoldDB" id="A0A819G185"/>
<evidence type="ECO:0000313" key="8">
    <source>
        <dbReference type="Proteomes" id="UP000663842"/>
    </source>
</evidence>
<feature type="transmembrane region" description="Helical" evidence="6">
    <location>
        <begin position="359"/>
        <end position="382"/>
    </location>
</feature>
<keyword evidence="3 6" id="KW-0812">Transmembrane</keyword>
<comment type="caution">
    <text evidence="7">The sequence shown here is derived from an EMBL/GenBank/DDBJ whole genome shotgun (WGS) entry which is preliminary data.</text>
</comment>
<feature type="transmembrane region" description="Helical" evidence="6">
    <location>
        <begin position="394"/>
        <end position="412"/>
    </location>
</feature>
<feature type="transmembrane region" description="Helical" evidence="6">
    <location>
        <begin position="418"/>
        <end position="440"/>
    </location>
</feature>
<organism evidence="7 8">
    <name type="scientific">Rotaria magnacalcarata</name>
    <dbReference type="NCBI Taxonomy" id="392030"/>
    <lineage>
        <taxon>Eukaryota</taxon>
        <taxon>Metazoa</taxon>
        <taxon>Spiralia</taxon>
        <taxon>Gnathifera</taxon>
        <taxon>Rotifera</taxon>
        <taxon>Eurotatoria</taxon>
        <taxon>Bdelloidea</taxon>
        <taxon>Philodinida</taxon>
        <taxon>Philodinidae</taxon>
        <taxon>Rotaria</taxon>
    </lineage>
</organism>
<gene>
    <name evidence="7" type="ORF">UXM345_LOCUS9191</name>
</gene>
<feature type="transmembrane region" description="Helical" evidence="6">
    <location>
        <begin position="104"/>
        <end position="123"/>
    </location>
</feature>
<keyword evidence="2" id="KW-1003">Cell membrane</keyword>
<feature type="transmembrane region" description="Helical" evidence="6">
    <location>
        <begin position="73"/>
        <end position="92"/>
    </location>
</feature>
<dbReference type="Proteomes" id="UP000663842">
    <property type="component" value="Unassembled WGS sequence"/>
</dbReference>
<feature type="transmembrane region" description="Helical" evidence="6">
    <location>
        <begin position="188"/>
        <end position="206"/>
    </location>
</feature>
<dbReference type="InterPro" id="IPR050833">
    <property type="entry name" value="Poly_Biosynth_Transport"/>
</dbReference>
<feature type="transmembrane region" description="Helical" evidence="6">
    <location>
        <begin position="335"/>
        <end position="353"/>
    </location>
</feature>
<dbReference type="InterPro" id="IPR002797">
    <property type="entry name" value="Polysacc_synth"/>
</dbReference>
<dbReference type="EMBL" id="CAJOBF010000830">
    <property type="protein sequence ID" value="CAF3875765.1"/>
    <property type="molecule type" value="Genomic_DNA"/>
</dbReference>
<keyword evidence="4 6" id="KW-1133">Transmembrane helix</keyword>
<feature type="transmembrane region" description="Helical" evidence="6">
    <location>
        <begin position="226"/>
        <end position="246"/>
    </location>
</feature>
<dbReference type="Gene3D" id="3.90.70.10">
    <property type="entry name" value="Cysteine proteinases"/>
    <property type="match status" value="1"/>
</dbReference>
<feature type="transmembrane region" description="Helical" evidence="6">
    <location>
        <begin position="301"/>
        <end position="323"/>
    </location>
</feature>
<feature type="transmembrane region" description="Helical" evidence="6">
    <location>
        <begin position="273"/>
        <end position="295"/>
    </location>
</feature>
<dbReference type="GO" id="GO:0005886">
    <property type="term" value="C:plasma membrane"/>
    <property type="evidence" value="ECO:0007669"/>
    <property type="project" value="UniProtKB-SubCell"/>
</dbReference>
<evidence type="ECO:0000313" key="7">
    <source>
        <dbReference type="EMBL" id="CAF3875765.1"/>
    </source>
</evidence>
<evidence type="ECO:0000256" key="6">
    <source>
        <dbReference type="SAM" id="Phobius"/>
    </source>
</evidence>
<accession>A0A819G185</accession>
<reference evidence="7" key="1">
    <citation type="submission" date="2021-02" db="EMBL/GenBank/DDBJ databases">
        <authorList>
            <person name="Nowell W R."/>
        </authorList>
    </citation>
    <scope>NUCLEOTIDE SEQUENCE</scope>
</reference>
<dbReference type="PANTHER" id="PTHR30250:SF11">
    <property type="entry name" value="O-ANTIGEN TRANSPORTER-RELATED"/>
    <property type="match status" value="1"/>
</dbReference>
<dbReference type="InterPro" id="IPR038765">
    <property type="entry name" value="Papain-like_cys_pep_sf"/>
</dbReference>
<evidence type="ECO:0000256" key="3">
    <source>
        <dbReference type="ARBA" id="ARBA00022692"/>
    </source>
</evidence>
<dbReference type="SUPFAM" id="SSF54001">
    <property type="entry name" value="Cysteine proteinases"/>
    <property type="match status" value="1"/>
</dbReference>
<evidence type="ECO:0000256" key="2">
    <source>
        <dbReference type="ARBA" id="ARBA00022475"/>
    </source>
</evidence>
<feature type="transmembrane region" description="Helical" evidence="6">
    <location>
        <begin position="6"/>
        <end position="24"/>
    </location>
</feature>
<name>A0A819G185_9BILA</name>
<protein>
    <recommendedName>
        <fullName evidence="9">Peptidase C1A papain C-terminal domain-containing protein</fullName>
    </recommendedName>
</protein>
<dbReference type="PANTHER" id="PTHR30250">
    <property type="entry name" value="PST FAMILY PREDICTED COLANIC ACID TRANSPORTER"/>
    <property type="match status" value="1"/>
</dbReference>
<feature type="transmembrane region" description="Helical" evidence="6">
    <location>
        <begin position="149"/>
        <end position="167"/>
    </location>
</feature>
<dbReference type="Pfam" id="PF01943">
    <property type="entry name" value="Polysacc_synt"/>
    <property type="match status" value="1"/>
</dbReference>
<sequence>MGLVYSAIPIFNVLFTYGFETAYFRFSSKEENKATIYSTSAISIFISTIVFTCILWFNQGLFVNATGLNDLPQLIQISIFIIAFDALNKIPFARLRQQGRPKMFALVNVGGIFVNVFFTWFFISYCSGHLQQNPTSWIGSFYNPNTNPIVYVLIANLLQSLFTLLLLSKELLAINLKFDSRLWKQMMVYSLPLLLAGFGGVINETLDRQMLRWWLPGENAFRVEQVGIYNACYKLSILITLFVTAFKMGAEPFFFKQAEQENPQKTYARVMKFFVIAISMMFLAVTLFMPIWKYFIGPRYWQGLAVVPILLLANMFLGIYYNLSIWYKLGNKTMAGAWITLAGAIITIAINYFFVPLYSYMACAWATFACYGSMMVISYIWGQKEYPIPYVWKKLVAYMVIVVLLFFIHKGITYFYNHAWFSLIVGTLLFSIFTWFILLVEKKEFQKLPVIGKYVKAPHIVPLQCRNIPLNANAQRKWTMDKPSGNAHVPKRNACLVQTTIARALKNDWEQGIITKEKEAYEKQNPATIYTPTNAVQPLQTGEPTFTYTNPFVPIYCKGDDLSHATIKPTIIYEEVAGTKIEIADMPAYKTQDELGDCRAFSLATLLQHYTCQKWKSDIPDCKNPPSDSAISYFGLMAYTNRAIYKGGNLQELKSKGFTEEELEESGISKTFQPNQDEARSMYVIINELSKSGNRLIMENCKPFENLATSFSTSGAVGLAKRDELLNYLKSIFERLKNKSELNIKDCSQEVAKLNSYVDLKFNQITLKKALIESSLDHFLALCYPLDDMDIRVDDVKNIIIKGLKLSKPVMLPSLCLSEDKNDECKMRHALVISGYKKVKKSTLTIEVFKVHNSWGIEWQKKHNDGWMDADAICHNTSKIKSKDGSYRIGSASVIWLD</sequence>
<evidence type="ECO:0008006" key="9">
    <source>
        <dbReference type="Google" id="ProtNLM"/>
    </source>
</evidence>
<evidence type="ECO:0000256" key="5">
    <source>
        <dbReference type="ARBA" id="ARBA00023136"/>
    </source>
</evidence>